<dbReference type="RefSeq" id="WP_098193874.1">
    <property type="nucleotide sequence ID" value="NZ_CP023777.1"/>
</dbReference>
<evidence type="ECO:0000259" key="2">
    <source>
        <dbReference type="PROSITE" id="PS51762"/>
    </source>
</evidence>
<feature type="domain" description="GH16" evidence="2">
    <location>
        <begin position="1"/>
        <end position="266"/>
    </location>
</feature>
<name>A0A291QU92_9BACT</name>
<dbReference type="KEGG" id="cbae:COR50_10100"/>
<evidence type="ECO:0000313" key="4">
    <source>
        <dbReference type="Proteomes" id="UP000220133"/>
    </source>
</evidence>
<dbReference type="InterPro" id="IPR050546">
    <property type="entry name" value="Glycosyl_Hydrlase_16"/>
</dbReference>
<dbReference type="PROSITE" id="PS51257">
    <property type="entry name" value="PROKAR_LIPOPROTEIN"/>
    <property type="match status" value="1"/>
</dbReference>
<dbReference type="SUPFAM" id="SSF49899">
    <property type="entry name" value="Concanavalin A-like lectins/glucanases"/>
    <property type="match status" value="1"/>
</dbReference>
<organism evidence="3 4">
    <name type="scientific">Chitinophaga caeni</name>
    <dbReference type="NCBI Taxonomy" id="2029983"/>
    <lineage>
        <taxon>Bacteria</taxon>
        <taxon>Pseudomonadati</taxon>
        <taxon>Bacteroidota</taxon>
        <taxon>Chitinophagia</taxon>
        <taxon>Chitinophagales</taxon>
        <taxon>Chitinophagaceae</taxon>
        <taxon>Chitinophaga</taxon>
    </lineage>
</organism>
<dbReference type="Proteomes" id="UP000220133">
    <property type="component" value="Chromosome"/>
</dbReference>
<dbReference type="Gene3D" id="2.60.120.200">
    <property type="match status" value="1"/>
</dbReference>
<dbReference type="GO" id="GO:0004553">
    <property type="term" value="F:hydrolase activity, hydrolyzing O-glycosyl compounds"/>
    <property type="evidence" value="ECO:0007669"/>
    <property type="project" value="InterPro"/>
</dbReference>
<protein>
    <submittedName>
        <fullName evidence="3">Glycoside hydrolase</fullName>
    </submittedName>
</protein>
<dbReference type="InterPro" id="IPR013320">
    <property type="entry name" value="ConA-like_dom_sf"/>
</dbReference>
<dbReference type="PANTHER" id="PTHR10963">
    <property type="entry name" value="GLYCOSYL HYDROLASE-RELATED"/>
    <property type="match status" value="1"/>
</dbReference>
<accession>A0A291QU92</accession>
<proteinExistence type="inferred from homology"/>
<dbReference type="AlphaFoldDB" id="A0A291QU92"/>
<comment type="similarity">
    <text evidence="1">Belongs to the glycosyl hydrolase 16 family.</text>
</comment>
<reference evidence="3 4" key="1">
    <citation type="submission" date="2017-10" db="EMBL/GenBank/DDBJ databases">
        <title>Paenichitinophaga pekingensis gen. nov., sp. nov., isolated from activated sludge.</title>
        <authorList>
            <person name="Jin D."/>
            <person name="Kong X."/>
            <person name="Deng Y."/>
            <person name="Bai Z."/>
        </authorList>
    </citation>
    <scope>NUCLEOTIDE SEQUENCE [LARGE SCALE GENOMIC DNA]</scope>
    <source>
        <strain evidence="3 4">13</strain>
    </source>
</reference>
<keyword evidence="3" id="KW-0378">Hydrolase</keyword>
<evidence type="ECO:0000313" key="3">
    <source>
        <dbReference type="EMBL" id="ATL47497.1"/>
    </source>
</evidence>
<dbReference type="PANTHER" id="PTHR10963:SF55">
    <property type="entry name" value="GLYCOSIDE HYDROLASE FAMILY 16 PROTEIN"/>
    <property type="match status" value="1"/>
</dbReference>
<dbReference type="PROSITE" id="PS51762">
    <property type="entry name" value="GH16_2"/>
    <property type="match status" value="1"/>
</dbReference>
<evidence type="ECO:0000256" key="1">
    <source>
        <dbReference type="ARBA" id="ARBA00006865"/>
    </source>
</evidence>
<dbReference type="GO" id="GO:0005975">
    <property type="term" value="P:carbohydrate metabolic process"/>
    <property type="evidence" value="ECO:0007669"/>
    <property type="project" value="InterPro"/>
</dbReference>
<dbReference type="EMBL" id="CP023777">
    <property type="protein sequence ID" value="ATL47497.1"/>
    <property type="molecule type" value="Genomic_DNA"/>
</dbReference>
<dbReference type="InterPro" id="IPR000757">
    <property type="entry name" value="Beta-glucanase-like"/>
</dbReference>
<sequence length="266" mass="30414">MKLFIPRYVLAAILTVTCFSFLASCKKSPGEKLVWSDEFDKDGMPDDAKWKYDVGGNGFGNNELQYYTDHKKENAFVKDGHLVIRAIKENFEGNTYTSAKLWTKGIASWDHGKIEVKAKLPAAKGTWPAIWMLPDVPQLHWPDDGEIDIMEHVGYDPGIIHGTVHTKSYNHVINTQKSGQYTEPNATSGFHIYTIEWDQQQIDWFVDNNHYFTFQNEGKGKDTWPFDVKFYLILNLAVGGNWGGKMGVDSTAFPQQMEVDYVRIYQ</sequence>
<dbReference type="Pfam" id="PF00722">
    <property type="entry name" value="Glyco_hydro_16"/>
    <property type="match status" value="1"/>
</dbReference>
<dbReference type="CDD" id="cd08023">
    <property type="entry name" value="GH16_laminarinase_like"/>
    <property type="match status" value="1"/>
</dbReference>
<dbReference type="OrthoDB" id="9809583at2"/>
<keyword evidence="4" id="KW-1185">Reference proteome</keyword>
<gene>
    <name evidence="3" type="ORF">COR50_10100</name>
</gene>